<dbReference type="EC" id="4.1.3.40" evidence="4"/>
<dbReference type="InterPro" id="IPR007440">
    <property type="entry name" value="Chorismate--pyruvate_lyase"/>
</dbReference>
<proteinExistence type="inferred from homology"/>
<dbReference type="InterPro" id="IPR028978">
    <property type="entry name" value="Chorismate_lyase_/UTRA_dom_sf"/>
</dbReference>
<protein>
    <recommendedName>
        <fullName evidence="4">Probable chorismate pyruvate-lyase</fullName>
        <shortName evidence="4">CL</shortName>
        <shortName evidence="4">CPL</shortName>
        <ecNumber evidence="4">4.1.3.40</ecNumber>
    </recommendedName>
</protein>
<dbReference type="Proteomes" id="UP000185841">
    <property type="component" value="Unassembled WGS sequence"/>
</dbReference>
<sequence>MLSSPPSPSSEVVVVPSSALAHPPRWLTATQLHPAPAPLLRDWLFDQGSLTRRLTTLSAERFTVQPLQQGWQVLRADECSALQVPAGSQGWVREVFLLGAGQPWVFARSVAARQALEGSGFELGKLGSRSLGELLFSDRAFVRGELQACRYPAAWLPDRVRTEQLWGRRSCFRRDGLGVLVAEVFLPAFWDHAAAN</sequence>
<feature type="binding site" evidence="4">
    <location>
        <position position="183"/>
    </location>
    <ligand>
        <name>substrate</name>
    </ligand>
</feature>
<keyword evidence="1 4" id="KW-0963">Cytoplasm</keyword>
<keyword evidence="3 4" id="KW-0456">Lyase</keyword>
<evidence type="ECO:0000313" key="5">
    <source>
        <dbReference type="EMBL" id="SIP92704.1"/>
    </source>
</evidence>
<keyword evidence="4" id="KW-0670">Pyruvate</keyword>
<comment type="caution">
    <text evidence="4">Lacks conserved residue(s) required for the propagation of feature annotation.</text>
</comment>
<evidence type="ECO:0000256" key="2">
    <source>
        <dbReference type="ARBA" id="ARBA00022688"/>
    </source>
</evidence>
<dbReference type="GO" id="GO:0042866">
    <property type="term" value="P:pyruvate biosynthetic process"/>
    <property type="evidence" value="ECO:0007669"/>
    <property type="project" value="UniProtKB-UniRule"/>
</dbReference>
<feature type="binding site" evidence="4">
    <location>
        <position position="131"/>
    </location>
    <ligand>
        <name>substrate</name>
    </ligand>
</feature>
<gene>
    <name evidence="4" type="primary">ubiC</name>
    <name evidence="5" type="ORF">SAMN05878282_101376</name>
</gene>
<evidence type="ECO:0000256" key="1">
    <source>
        <dbReference type="ARBA" id="ARBA00022490"/>
    </source>
</evidence>
<comment type="similarity">
    <text evidence="4">Belongs to the UbiC family.</text>
</comment>
<dbReference type="EMBL" id="FTMP01000001">
    <property type="protein sequence ID" value="SIP92704.1"/>
    <property type="molecule type" value="Genomic_DNA"/>
</dbReference>
<dbReference type="GO" id="GO:0005829">
    <property type="term" value="C:cytosol"/>
    <property type="evidence" value="ECO:0007669"/>
    <property type="project" value="TreeGrafter"/>
</dbReference>
<organism evidence="5 6">
    <name type="scientific">Aquipseudomonas alcaligenes</name>
    <name type="common">Pseudomonas alcaligenes</name>
    <dbReference type="NCBI Taxonomy" id="43263"/>
    <lineage>
        <taxon>Bacteria</taxon>
        <taxon>Pseudomonadati</taxon>
        <taxon>Pseudomonadota</taxon>
        <taxon>Gammaproteobacteria</taxon>
        <taxon>Pseudomonadales</taxon>
        <taxon>Pseudomonadaceae</taxon>
        <taxon>Aquipseudomonas</taxon>
    </lineage>
</organism>
<dbReference type="PANTHER" id="PTHR38683">
    <property type="entry name" value="CHORISMATE PYRUVATE-LYASE"/>
    <property type="match status" value="1"/>
</dbReference>
<dbReference type="GO" id="GO:0008813">
    <property type="term" value="F:chorismate lyase activity"/>
    <property type="evidence" value="ECO:0007669"/>
    <property type="project" value="UniProtKB-UniRule"/>
</dbReference>
<dbReference type="UniPathway" id="UPA00232"/>
<dbReference type="GO" id="GO:0006744">
    <property type="term" value="P:ubiquinone biosynthetic process"/>
    <property type="evidence" value="ECO:0007669"/>
    <property type="project" value="UniProtKB-UniRule"/>
</dbReference>
<reference evidence="5 6" key="1">
    <citation type="submission" date="2017-01" db="EMBL/GenBank/DDBJ databases">
        <authorList>
            <person name="Mah S.A."/>
            <person name="Swanson W.J."/>
            <person name="Moy G.W."/>
            <person name="Vacquier V.D."/>
        </authorList>
    </citation>
    <scope>NUCLEOTIDE SEQUENCE [LARGE SCALE GENOMIC DNA]</scope>
    <source>
        <strain evidence="5 6">RU36E</strain>
    </source>
</reference>
<name>A0A1N6NKV3_AQUAC</name>
<dbReference type="Gene3D" id="3.40.1410.10">
    <property type="entry name" value="Chorismate lyase-like"/>
    <property type="match status" value="1"/>
</dbReference>
<dbReference type="AlphaFoldDB" id="A0A1N6NKV3"/>
<evidence type="ECO:0000256" key="3">
    <source>
        <dbReference type="ARBA" id="ARBA00023239"/>
    </source>
</evidence>
<evidence type="ECO:0000313" key="6">
    <source>
        <dbReference type="Proteomes" id="UP000185841"/>
    </source>
</evidence>
<feature type="binding site" evidence="4">
    <location>
        <position position="93"/>
    </location>
    <ligand>
        <name>substrate</name>
    </ligand>
</feature>
<comment type="subcellular location">
    <subcellularLocation>
        <location evidence="4">Cytoplasm</location>
    </subcellularLocation>
</comment>
<comment type="catalytic activity">
    <reaction evidence="4">
        <text>chorismate = 4-hydroxybenzoate + pyruvate</text>
        <dbReference type="Rhea" id="RHEA:16505"/>
        <dbReference type="ChEBI" id="CHEBI:15361"/>
        <dbReference type="ChEBI" id="CHEBI:17879"/>
        <dbReference type="ChEBI" id="CHEBI:29748"/>
        <dbReference type="EC" id="4.1.3.40"/>
    </reaction>
</comment>
<dbReference type="SUPFAM" id="SSF64288">
    <property type="entry name" value="Chorismate lyase-like"/>
    <property type="match status" value="1"/>
</dbReference>
<comment type="function">
    <text evidence="4">Removes the pyruvyl group from chorismate, with concomitant aromatization of the ring, to provide 4-hydroxybenzoate (4HB) for the ubiquinone pathway.</text>
</comment>
<keyword evidence="2 4" id="KW-0831">Ubiquinone biosynthesis</keyword>
<evidence type="ECO:0000256" key="4">
    <source>
        <dbReference type="HAMAP-Rule" id="MF_01632"/>
    </source>
</evidence>
<dbReference type="HAMAP" id="MF_01632">
    <property type="entry name" value="UbiC"/>
    <property type="match status" value="1"/>
</dbReference>
<dbReference type="PANTHER" id="PTHR38683:SF1">
    <property type="entry name" value="CHORISMATE PYRUVATE-LYASE"/>
    <property type="match status" value="1"/>
</dbReference>
<dbReference type="Pfam" id="PF04345">
    <property type="entry name" value="Chor_lyase"/>
    <property type="match status" value="1"/>
</dbReference>
<accession>A0A1N6NKV3</accession>
<comment type="pathway">
    <text evidence="4">Cofactor biosynthesis; ubiquinone biosynthesis.</text>
</comment>